<organism evidence="8 9">
    <name type="scientific">Venturia inaequalis</name>
    <name type="common">Apple scab fungus</name>
    <dbReference type="NCBI Taxonomy" id="5025"/>
    <lineage>
        <taxon>Eukaryota</taxon>
        <taxon>Fungi</taxon>
        <taxon>Dikarya</taxon>
        <taxon>Ascomycota</taxon>
        <taxon>Pezizomycotina</taxon>
        <taxon>Dothideomycetes</taxon>
        <taxon>Pleosporomycetidae</taxon>
        <taxon>Venturiales</taxon>
        <taxon>Venturiaceae</taxon>
        <taxon>Venturia</taxon>
    </lineage>
</organism>
<dbReference type="CDD" id="cd14705">
    <property type="entry name" value="bZIP_Zip1"/>
    <property type="match status" value="1"/>
</dbReference>
<evidence type="ECO:0000313" key="8">
    <source>
        <dbReference type="EMBL" id="KAE9991937.1"/>
    </source>
</evidence>
<dbReference type="PANTHER" id="PTHR13044">
    <property type="entry name" value="ACTIVATING TRANSCRIPTION FACTOR ATF 4/5"/>
    <property type="match status" value="1"/>
</dbReference>
<feature type="compositionally biased region" description="Basic and acidic residues" evidence="6">
    <location>
        <begin position="108"/>
        <end position="119"/>
    </location>
</feature>
<dbReference type="PANTHER" id="PTHR13044:SF14">
    <property type="entry name" value="CRYPTOCEPHAL, ISOFORM A"/>
    <property type="match status" value="1"/>
</dbReference>
<dbReference type="GO" id="GO:0001228">
    <property type="term" value="F:DNA-binding transcription activator activity, RNA polymerase II-specific"/>
    <property type="evidence" value="ECO:0007669"/>
    <property type="project" value="TreeGrafter"/>
</dbReference>
<evidence type="ECO:0000256" key="4">
    <source>
        <dbReference type="ARBA" id="ARBA00023163"/>
    </source>
</evidence>
<dbReference type="PROSITE" id="PS00036">
    <property type="entry name" value="BZIP_BASIC"/>
    <property type="match status" value="1"/>
</dbReference>
<protein>
    <recommendedName>
        <fullName evidence="7">BZIP domain-containing protein</fullName>
    </recommendedName>
</protein>
<dbReference type="InterPro" id="IPR046347">
    <property type="entry name" value="bZIP_sf"/>
</dbReference>
<gene>
    <name evidence="8" type="ORF">EG327_010615</name>
</gene>
<dbReference type="InterPro" id="IPR004827">
    <property type="entry name" value="bZIP"/>
</dbReference>
<proteinExistence type="predicted"/>
<evidence type="ECO:0000256" key="3">
    <source>
        <dbReference type="ARBA" id="ARBA00023125"/>
    </source>
</evidence>
<sequence length="212" mass="23370">MSNQYPNDAYSASLLPEATYYTDSHPSEFSPFFTSDYLPLSTPPTPVTGLPATFNTAAYPYGTAQPPPATGAAGTGAGNVSAGSYNDIEEEKRRRNTAASARFRVKKKEREQVLEKTASEVRERVRGLEGRVQMLERENGWLRGLVGEKRRNLGLGGRKKEESDEEGEEGGEDEKREVKGKKKGRSSKREDGGEERVVRSPRKRNDGVGTGR</sequence>
<evidence type="ECO:0000256" key="2">
    <source>
        <dbReference type="ARBA" id="ARBA00023015"/>
    </source>
</evidence>
<name>A0A8H3VKK3_VENIN</name>
<evidence type="ECO:0000259" key="7">
    <source>
        <dbReference type="PROSITE" id="PS00036"/>
    </source>
</evidence>
<accession>A0A8H3VKK3</accession>
<evidence type="ECO:0000256" key="1">
    <source>
        <dbReference type="ARBA" id="ARBA00004123"/>
    </source>
</evidence>
<dbReference type="Gene3D" id="1.20.5.170">
    <property type="match status" value="1"/>
</dbReference>
<dbReference type="GO" id="GO:0005634">
    <property type="term" value="C:nucleus"/>
    <property type="evidence" value="ECO:0007669"/>
    <property type="project" value="UniProtKB-SubCell"/>
</dbReference>
<dbReference type="EMBL" id="WNWR01000077">
    <property type="protein sequence ID" value="KAE9991937.1"/>
    <property type="molecule type" value="Genomic_DNA"/>
</dbReference>
<keyword evidence="5" id="KW-0539">Nucleus</keyword>
<dbReference type="SUPFAM" id="SSF57959">
    <property type="entry name" value="Leucine zipper domain"/>
    <property type="match status" value="1"/>
</dbReference>
<feature type="region of interest" description="Disordered" evidence="6">
    <location>
        <begin position="146"/>
        <end position="212"/>
    </location>
</feature>
<evidence type="ECO:0000256" key="5">
    <source>
        <dbReference type="ARBA" id="ARBA00023242"/>
    </source>
</evidence>
<dbReference type="GO" id="GO:0000977">
    <property type="term" value="F:RNA polymerase II transcription regulatory region sequence-specific DNA binding"/>
    <property type="evidence" value="ECO:0007669"/>
    <property type="project" value="TreeGrafter"/>
</dbReference>
<feature type="domain" description="BZIP" evidence="7">
    <location>
        <begin position="92"/>
        <end position="106"/>
    </location>
</feature>
<reference evidence="8 9" key="1">
    <citation type="submission" date="2019-07" db="EMBL/GenBank/DDBJ databases">
        <title>Venturia inaequalis Genome Resource.</title>
        <authorList>
            <person name="Lichtner F.J."/>
        </authorList>
    </citation>
    <scope>NUCLEOTIDE SEQUENCE [LARGE SCALE GENOMIC DNA]</scope>
    <source>
        <strain evidence="8 9">DMI_063113</strain>
    </source>
</reference>
<evidence type="ECO:0000313" key="9">
    <source>
        <dbReference type="Proteomes" id="UP000490939"/>
    </source>
</evidence>
<comment type="subcellular location">
    <subcellularLocation>
        <location evidence="1">Nucleus</location>
    </subcellularLocation>
</comment>
<dbReference type="AlphaFoldDB" id="A0A8H3VKK3"/>
<keyword evidence="4" id="KW-0804">Transcription</keyword>
<dbReference type="Pfam" id="PF07716">
    <property type="entry name" value="bZIP_2"/>
    <property type="match status" value="1"/>
</dbReference>
<comment type="caution">
    <text evidence="8">The sequence shown here is derived from an EMBL/GenBank/DDBJ whole genome shotgun (WGS) entry which is preliminary data.</text>
</comment>
<dbReference type="OrthoDB" id="1939598at2759"/>
<keyword evidence="2" id="KW-0805">Transcription regulation</keyword>
<dbReference type="Proteomes" id="UP000490939">
    <property type="component" value="Unassembled WGS sequence"/>
</dbReference>
<feature type="compositionally biased region" description="Acidic residues" evidence="6">
    <location>
        <begin position="163"/>
        <end position="172"/>
    </location>
</feature>
<keyword evidence="3" id="KW-0238">DNA-binding</keyword>
<feature type="region of interest" description="Disordered" evidence="6">
    <location>
        <begin position="57"/>
        <end position="119"/>
    </location>
</feature>
<keyword evidence="9" id="KW-1185">Reference proteome</keyword>
<evidence type="ECO:0000256" key="6">
    <source>
        <dbReference type="SAM" id="MobiDB-lite"/>
    </source>
</evidence>
<feature type="compositionally biased region" description="Basic and acidic residues" evidence="6">
    <location>
        <begin position="187"/>
        <end position="206"/>
    </location>
</feature>